<protein>
    <submittedName>
        <fullName evidence="1">Uncharacterized protein</fullName>
    </submittedName>
</protein>
<comment type="caution">
    <text evidence="1">The sequence shown here is derived from an EMBL/GenBank/DDBJ whole genome shotgun (WGS) entry which is preliminary data.</text>
</comment>
<dbReference type="RefSeq" id="WP_153738545.1">
    <property type="nucleotide sequence ID" value="NZ_WJNG01000021.1"/>
</dbReference>
<dbReference type="EMBL" id="WJNG01000021">
    <property type="protein sequence ID" value="MRH44946.1"/>
    <property type="molecule type" value="Genomic_DNA"/>
</dbReference>
<proteinExistence type="predicted"/>
<sequence>MPMESEVFCRNGVYQQLKREGNKQITTNSYVVFFINYEVENQQNLL</sequence>
<reference evidence="1" key="1">
    <citation type="submission" date="2019-11" db="EMBL/GenBank/DDBJ databases">
        <authorList>
            <person name="Li J."/>
        </authorList>
    </citation>
    <scope>NUCLEOTIDE SEQUENCE</scope>
    <source>
        <strain evidence="1">B6B</strain>
    </source>
</reference>
<dbReference type="Proteomes" id="UP000799092">
    <property type="component" value="Unassembled WGS sequence"/>
</dbReference>
<organism evidence="1 2">
    <name type="scientific">Aquibacillus halophilus</name>
    <dbReference type="NCBI Taxonomy" id="930132"/>
    <lineage>
        <taxon>Bacteria</taxon>
        <taxon>Bacillati</taxon>
        <taxon>Bacillota</taxon>
        <taxon>Bacilli</taxon>
        <taxon>Bacillales</taxon>
        <taxon>Bacillaceae</taxon>
        <taxon>Aquibacillus</taxon>
    </lineage>
</organism>
<evidence type="ECO:0000313" key="2">
    <source>
        <dbReference type="Proteomes" id="UP000799092"/>
    </source>
</evidence>
<gene>
    <name evidence="1" type="ORF">GH741_20080</name>
</gene>
<name>A0A6A8DKE2_9BACI</name>
<accession>A0A6A8DKE2</accession>
<dbReference type="AlphaFoldDB" id="A0A6A8DKE2"/>
<evidence type="ECO:0000313" key="1">
    <source>
        <dbReference type="EMBL" id="MRH44946.1"/>
    </source>
</evidence>
<keyword evidence="2" id="KW-1185">Reference proteome</keyword>